<keyword evidence="1" id="KW-0677">Repeat</keyword>
<name>A0A8H3W6X3_9PEZI</name>
<accession>A0A8H3W6X3</accession>
<feature type="domain" description="Nephrocystin 3-like N-terminal" evidence="4">
    <location>
        <begin position="246"/>
        <end position="422"/>
    </location>
</feature>
<dbReference type="InterPro" id="IPR056884">
    <property type="entry name" value="NPHP3-like_N"/>
</dbReference>
<feature type="compositionally biased region" description="Polar residues" evidence="3">
    <location>
        <begin position="646"/>
        <end position="660"/>
    </location>
</feature>
<evidence type="ECO:0008006" key="8">
    <source>
        <dbReference type="Google" id="ProtNLM"/>
    </source>
</evidence>
<dbReference type="Proteomes" id="UP000434172">
    <property type="component" value="Unassembled WGS sequence"/>
</dbReference>
<evidence type="ECO:0000313" key="7">
    <source>
        <dbReference type="Proteomes" id="UP000434172"/>
    </source>
</evidence>
<dbReference type="EMBL" id="WOWK01000082">
    <property type="protein sequence ID" value="KAF0320540.1"/>
    <property type="molecule type" value="Genomic_DNA"/>
</dbReference>
<dbReference type="PANTHER" id="PTHR10039">
    <property type="entry name" value="AMELOGENIN"/>
    <property type="match status" value="1"/>
</dbReference>
<reference evidence="6 7" key="1">
    <citation type="submission" date="2019-12" db="EMBL/GenBank/DDBJ databases">
        <title>A genome sequence resource for the geographically widespread anthracnose pathogen Colletotrichum asianum.</title>
        <authorList>
            <person name="Meng Y."/>
        </authorList>
    </citation>
    <scope>NUCLEOTIDE SEQUENCE [LARGE SCALE GENOMIC DNA]</scope>
    <source>
        <strain evidence="6 7">ICMP 18580</strain>
    </source>
</reference>
<evidence type="ECO:0000256" key="3">
    <source>
        <dbReference type="SAM" id="MobiDB-lite"/>
    </source>
</evidence>
<evidence type="ECO:0000256" key="2">
    <source>
        <dbReference type="SAM" id="Coils"/>
    </source>
</evidence>
<feature type="compositionally biased region" description="Low complexity" evidence="3">
    <location>
        <begin position="671"/>
        <end position="685"/>
    </location>
</feature>
<dbReference type="PANTHER" id="PTHR10039:SF5">
    <property type="entry name" value="NACHT DOMAIN-CONTAINING PROTEIN"/>
    <property type="match status" value="1"/>
</dbReference>
<dbReference type="InterPro" id="IPR027417">
    <property type="entry name" value="P-loop_NTPase"/>
</dbReference>
<dbReference type="AlphaFoldDB" id="A0A8H3W6X3"/>
<dbReference type="SUPFAM" id="SSF52540">
    <property type="entry name" value="P-loop containing nucleoside triphosphate hydrolases"/>
    <property type="match status" value="1"/>
</dbReference>
<gene>
    <name evidence="6" type="ORF">GQ607_012296</name>
</gene>
<evidence type="ECO:0000259" key="4">
    <source>
        <dbReference type="Pfam" id="PF24883"/>
    </source>
</evidence>
<keyword evidence="7" id="KW-1185">Reference proteome</keyword>
<keyword evidence="2" id="KW-0175">Coiled coil</keyword>
<protein>
    <recommendedName>
        <fullName evidence="8">NACHT domain-containing protein</fullName>
    </recommendedName>
</protein>
<feature type="coiled-coil region" evidence="2">
    <location>
        <begin position="28"/>
        <end position="62"/>
    </location>
</feature>
<evidence type="ECO:0000256" key="1">
    <source>
        <dbReference type="ARBA" id="ARBA00022737"/>
    </source>
</evidence>
<organism evidence="6 7">
    <name type="scientific">Colletotrichum asianum</name>
    <dbReference type="NCBI Taxonomy" id="702518"/>
    <lineage>
        <taxon>Eukaryota</taxon>
        <taxon>Fungi</taxon>
        <taxon>Dikarya</taxon>
        <taxon>Ascomycota</taxon>
        <taxon>Pezizomycotina</taxon>
        <taxon>Sordariomycetes</taxon>
        <taxon>Hypocreomycetidae</taxon>
        <taxon>Glomerellales</taxon>
        <taxon>Glomerellaceae</taxon>
        <taxon>Colletotrichum</taxon>
        <taxon>Colletotrichum gloeosporioides species complex</taxon>
    </lineage>
</organism>
<dbReference type="Pfam" id="PF25053">
    <property type="entry name" value="DUF7791"/>
    <property type="match status" value="1"/>
</dbReference>
<feature type="region of interest" description="Disordered" evidence="3">
    <location>
        <begin position="640"/>
        <end position="685"/>
    </location>
</feature>
<comment type="caution">
    <text evidence="6">The sequence shown here is derived from an EMBL/GenBank/DDBJ whole genome shotgun (WGS) entry which is preliminary data.</text>
</comment>
<feature type="domain" description="DUF7791" evidence="5">
    <location>
        <begin position="549"/>
        <end position="769"/>
    </location>
</feature>
<dbReference type="InterPro" id="IPR056693">
    <property type="entry name" value="DUF7791"/>
</dbReference>
<proteinExistence type="predicted"/>
<dbReference type="Gene3D" id="3.40.50.300">
    <property type="entry name" value="P-loop containing nucleotide triphosphate hydrolases"/>
    <property type="match status" value="1"/>
</dbReference>
<dbReference type="OrthoDB" id="443402at2759"/>
<dbReference type="Pfam" id="PF24883">
    <property type="entry name" value="NPHP3_N"/>
    <property type="match status" value="1"/>
</dbReference>
<sequence length="1098" mass="126321">MMTPVEIIGLVSAVITFIDFAAENIAIAQEIDKSGAAATKENAELENRINLLHEQVEYVRQSTKASQNDIHGIELLNLTDEYKDLTIRLLGLLGGLKSTKKRHVIWKSVKNVYKKNEKEALQRGLQDCLLRIQVQLMQVTRYEFAARLDGVSDQGRKQMEELQRLRKSTAVLEGSIKSWGHIPSLLEQVRLIVHESKTALGREAYFKIMNGLKVKGMVNRFDEVDEAHEHTFGWILESGPAPETETAEEFQARQGIIDWLSHGNGVFHITGKPGAGKSTLMKYLCQNPKTQDYLNSWAGQKSRITTNFFFWRLGSDIQKSLDGLRRALLYSILQGLPGFTEHIFPRHWKSVFDDRLVSIHTKDVDTALEALFNQTDFLLSHRLVFFIDGLDEYDGDHDKMLKTILKWTKEHRSDIKLCVSSREWEIFTQRLADCPRIKLQEITRRDMQTYVNEELYDNEEFTQVSLRSPEILNLAEIITEKAEGVFLWVKITLRSLRWGLLSGESVKELEARISALPNELEALYQSIFDSIRNSGHTSQIDKMRAMRTILTVSRYAISEQESGTFWPSLFQVPLMYYSFIDEYERDKDFAINMQVREMEESVQRERIEKARRMIYQRCMGLLETYTVPSDDIPRHYHPKSGIPLTPITSQQTATATTKEASGSVEDEDGFSSDVESSCPSSSTASFAGSIISREENDEFLHEHAEFWDDGKFNHRFMYQPRVRCIHRSVHEFLARPDVEELTRLDARNFDESDFHLQGLIACLKMFRPNVHFTRKRLLFLCDRLLRVKHSSSMSMKGNRLAALLQQILMVVKSHHLVPGLPFGGPADLSVRIGQLSYAQLYLSADDALYLLLKKFDFGKGLQCIPRSELSRQFRIKDGTVCYSDLVLDNYLTGITEVYFISGFEHTRKGYCSAVFETLSTLFEAGLSANTKSIQVWSGHRVPKCWYLWLVHSLICQDPENIFEGFVRLFLRYGANCDVWFRYDADVFDMWWRGAKKASRILRGPRILDRTPAWFRYESKIGILMASRAGQRGLMPLRDMLSHMYPHCGTELQKLAGQNLGVNLPPAEDVWTQDSKDERSPSMFNQLLQNLPGLVTMRR</sequence>
<evidence type="ECO:0000259" key="5">
    <source>
        <dbReference type="Pfam" id="PF25053"/>
    </source>
</evidence>
<evidence type="ECO:0000313" key="6">
    <source>
        <dbReference type="EMBL" id="KAF0320540.1"/>
    </source>
</evidence>